<evidence type="ECO:0000259" key="10">
    <source>
        <dbReference type="PROSITE" id="PS50011"/>
    </source>
</evidence>
<comment type="similarity">
    <text evidence="1">Belongs to the protein kinase superfamily. CAMK Ser/Thr protein kinase family.</text>
</comment>
<feature type="region of interest" description="Disordered" evidence="9">
    <location>
        <begin position="1"/>
        <end position="34"/>
    </location>
</feature>
<dbReference type="SUPFAM" id="SSF56112">
    <property type="entry name" value="Protein kinase-like (PK-like)"/>
    <property type="match status" value="1"/>
</dbReference>
<organism evidence="11 12">
    <name type="scientific">Sinanodonta woodiana</name>
    <name type="common">Chinese pond mussel</name>
    <name type="synonym">Anodonta woodiana</name>
    <dbReference type="NCBI Taxonomy" id="1069815"/>
    <lineage>
        <taxon>Eukaryota</taxon>
        <taxon>Metazoa</taxon>
        <taxon>Spiralia</taxon>
        <taxon>Lophotrochozoa</taxon>
        <taxon>Mollusca</taxon>
        <taxon>Bivalvia</taxon>
        <taxon>Autobranchia</taxon>
        <taxon>Heteroconchia</taxon>
        <taxon>Palaeoheterodonta</taxon>
        <taxon>Unionida</taxon>
        <taxon>Unionoidea</taxon>
        <taxon>Unionidae</taxon>
        <taxon>Unioninae</taxon>
        <taxon>Sinanodonta</taxon>
    </lineage>
</organism>
<dbReference type="InterPro" id="IPR000719">
    <property type="entry name" value="Prot_kinase_dom"/>
</dbReference>
<dbReference type="EMBL" id="JBJQND010000009">
    <property type="protein sequence ID" value="KAL3866343.1"/>
    <property type="molecule type" value="Genomic_DNA"/>
</dbReference>
<keyword evidence="6 7" id="KW-0067">ATP-binding</keyword>
<dbReference type="InterPro" id="IPR050205">
    <property type="entry name" value="CDPK_Ser/Thr_kinases"/>
</dbReference>
<evidence type="ECO:0000256" key="4">
    <source>
        <dbReference type="ARBA" id="ARBA00022741"/>
    </source>
</evidence>
<feature type="compositionally biased region" description="Basic and acidic residues" evidence="9">
    <location>
        <begin position="1"/>
        <end position="17"/>
    </location>
</feature>
<evidence type="ECO:0000313" key="12">
    <source>
        <dbReference type="Proteomes" id="UP001634394"/>
    </source>
</evidence>
<dbReference type="GO" id="GO:0004674">
    <property type="term" value="F:protein serine/threonine kinase activity"/>
    <property type="evidence" value="ECO:0007669"/>
    <property type="project" value="UniProtKB-KW"/>
</dbReference>
<reference evidence="11 12" key="1">
    <citation type="submission" date="2024-11" db="EMBL/GenBank/DDBJ databases">
        <title>Chromosome-level genome assembly of the freshwater bivalve Anodonta woodiana.</title>
        <authorList>
            <person name="Chen X."/>
        </authorList>
    </citation>
    <scope>NUCLEOTIDE SEQUENCE [LARGE SCALE GENOMIC DNA]</scope>
    <source>
        <strain evidence="11">MN2024</strain>
        <tissue evidence="11">Gills</tissue>
    </source>
</reference>
<evidence type="ECO:0000256" key="8">
    <source>
        <dbReference type="RuleBase" id="RU000304"/>
    </source>
</evidence>
<proteinExistence type="inferred from homology"/>
<keyword evidence="4 7" id="KW-0547">Nucleotide-binding</keyword>
<gene>
    <name evidence="11" type="ORF">ACJMK2_043648</name>
</gene>
<dbReference type="GO" id="GO:0005524">
    <property type="term" value="F:ATP binding"/>
    <property type="evidence" value="ECO:0007669"/>
    <property type="project" value="UniProtKB-UniRule"/>
</dbReference>
<dbReference type="Pfam" id="PF00069">
    <property type="entry name" value="Pkinase"/>
    <property type="match status" value="1"/>
</dbReference>
<evidence type="ECO:0000313" key="11">
    <source>
        <dbReference type="EMBL" id="KAL3866343.1"/>
    </source>
</evidence>
<keyword evidence="5" id="KW-0418">Kinase</keyword>
<feature type="domain" description="Protein kinase" evidence="10">
    <location>
        <begin position="47"/>
        <end position="330"/>
    </location>
</feature>
<keyword evidence="3" id="KW-0808">Transferase</keyword>
<sequence>MDNDFKNMDSHDVRDAKSNQVLDRPKNRKRKTKAAFSPVKLFHDVYKPTGEILGKGANSSVETFINSFNSKEYAIKILQKETLRSRSKVFNEIEINHVCQGQEDILQLYEYFEEEDRFYLVFDKIFGGTLLDNIKRRGHLTENEASAIVHRIARALDFLHKKGIAHRDLKLDNILCETKDILPIRICDFDLASSVPLFNRNDMSTTPDLLSPVGTADYMAPEVIGVWIGDSVSYDMKCDLWSLGIILYIMLCGYPPFYGHCGSDCGWNRGEMCQDCHDMLFNNIRKGCYGFPSEEWDTVSDSAKDLIKNLLVRDPRQRYSAIQVMNHPWVSCPHVETSQRA</sequence>
<evidence type="ECO:0000256" key="5">
    <source>
        <dbReference type="ARBA" id="ARBA00022777"/>
    </source>
</evidence>
<name>A0ABD3VZC0_SINWO</name>
<feature type="binding site" evidence="7">
    <location>
        <position position="76"/>
    </location>
    <ligand>
        <name>ATP</name>
        <dbReference type="ChEBI" id="CHEBI:30616"/>
    </ligand>
</feature>
<keyword evidence="2 8" id="KW-0723">Serine/threonine-protein kinase</keyword>
<dbReference type="PROSITE" id="PS50011">
    <property type="entry name" value="PROTEIN_KINASE_DOM"/>
    <property type="match status" value="1"/>
</dbReference>
<dbReference type="PANTHER" id="PTHR24349">
    <property type="entry name" value="SERINE/THREONINE-PROTEIN KINASE"/>
    <property type="match status" value="1"/>
</dbReference>
<evidence type="ECO:0000256" key="3">
    <source>
        <dbReference type="ARBA" id="ARBA00022679"/>
    </source>
</evidence>
<dbReference type="Proteomes" id="UP001634394">
    <property type="component" value="Unassembled WGS sequence"/>
</dbReference>
<dbReference type="InterPro" id="IPR017441">
    <property type="entry name" value="Protein_kinase_ATP_BS"/>
</dbReference>
<dbReference type="SMART" id="SM00220">
    <property type="entry name" value="S_TKc"/>
    <property type="match status" value="1"/>
</dbReference>
<dbReference type="InterPro" id="IPR011009">
    <property type="entry name" value="Kinase-like_dom_sf"/>
</dbReference>
<evidence type="ECO:0000256" key="9">
    <source>
        <dbReference type="SAM" id="MobiDB-lite"/>
    </source>
</evidence>
<dbReference type="AlphaFoldDB" id="A0ABD3VZC0"/>
<dbReference type="Gene3D" id="1.10.510.10">
    <property type="entry name" value="Transferase(Phosphotransferase) domain 1"/>
    <property type="match status" value="1"/>
</dbReference>
<dbReference type="InterPro" id="IPR008271">
    <property type="entry name" value="Ser/Thr_kinase_AS"/>
</dbReference>
<dbReference type="PROSITE" id="PS00108">
    <property type="entry name" value="PROTEIN_KINASE_ST"/>
    <property type="match status" value="1"/>
</dbReference>
<evidence type="ECO:0000256" key="6">
    <source>
        <dbReference type="ARBA" id="ARBA00022840"/>
    </source>
</evidence>
<keyword evidence="12" id="KW-1185">Reference proteome</keyword>
<dbReference type="PROSITE" id="PS00107">
    <property type="entry name" value="PROTEIN_KINASE_ATP"/>
    <property type="match status" value="1"/>
</dbReference>
<dbReference type="FunFam" id="3.30.200.20:FF:000093">
    <property type="entry name" value="Putative map kinase-interacting serine/threonine-protein kinase 1"/>
    <property type="match status" value="1"/>
</dbReference>
<protein>
    <recommendedName>
        <fullName evidence="10">Protein kinase domain-containing protein</fullName>
    </recommendedName>
</protein>
<accession>A0ABD3VZC0</accession>
<comment type="caution">
    <text evidence="11">The sequence shown here is derived from an EMBL/GenBank/DDBJ whole genome shotgun (WGS) entry which is preliminary data.</text>
</comment>
<evidence type="ECO:0000256" key="1">
    <source>
        <dbReference type="ARBA" id="ARBA00006692"/>
    </source>
</evidence>
<dbReference type="Gene3D" id="3.30.200.20">
    <property type="entry name" value="Phosphorylase Kinase, domain 1"/>
    <property type="match status" value="1"/>
</dbReference>
<evidence type="ECO:0000256" key="7">
    <source>
        <dbReference type="PROSITE-ProRule" id="PRU10141"/>
    </source>
</evidence>
<evidence type="ECO:0000256" key="2">
    <source>
        <dbReference type="ARBA" id="ARBA00022527"/>
    </source>
</evidence>